<evidence type="ECO:0000313" key="1">
    <source>
        <dbReference type="EMBL" id="CAB4262351.1"/>
    </source>
</evidence>
<dbReference type="Proteomes" id="UP000507222">
    <property type="component" value="Unassembled WGS sequence"/>
</dbReference>
<sequence>MKSENGCKQKQWKRNQRDLLASEAVVGIGGTYSVSVALPRHDSDTDLLRKVAVAVAVAVACLLYRDE</sequence>
<accession>A0A6J5TEQ3</accession>
<dbReference type="EMBL" id="CAEKDK010000001">
    <property type="protein sequence ID" value="CAB4262351.1"/>
    <property type="molecule type" value="Genomic_DNA"/>
</dbReference>
<name>A0A6J5TEQ3_PRUAR</name>
<organism evidence="1 2">
    <name type="scientific">Prunus armeniaca</name>
    <name type="common">Apricot</name>
    <name type="synonym">Armeniaca vulgaris</name>
    <dbReference type="NCBI Taxonomy" id="36596"/>
    <lineage>
        <taxon>Eukaryota</taxon>
        <taxon>Viridiplantae</taxon>
        <taxon>Streptophyta</taxon>
        <taxon>Embryophyta</taxon>
        <taxon>Tracheophyta</taxon>
        <taxon>Spermatophyta</taxon>
        <taxon>Magnoliopsida</taxon>
        <taxon>eudicotyledons</taxon>
        <taxon>Gunneridae</taxon>
        <taxon>Pentapetalae</taxon>
        <taxon>rosids</taxon>
        <taxon>fabids</taxon>
        <taxon>Rosales</taxon>
        <taxon>Rosaceae</taxon>
        <taxon>Amygdaloideae</taxon>
        <taxon>Amygdaleae</taxon>
        <taxon>Prunus</taxon>
    </lineage>
</organism>
<protein>
    <submittedName>
        <fullName evidence="1">Uncharacterized protein</fullName>
    </submittedName>
</protein>
<reference evidence="1 2" key="1">
    <citation type="submission" date="2020-05" db="EMBL/GenBank/DDBJ databases">
        <authorList>
            <person name="Campoy J."/>
            <person name="Schneeberger K."/>
            <person name="Spophaly S."/>
        </authorList>
    </citation>
    <scope>NUCLEOTIDE SEQUENCE [LARGE SCALE GENOMIC DNA]</scope>
    <source>
        <strain evidence="1">PruArmRojPasFocal</strain>
    </source>
</reference>
<gene>
    <name evidence="1" type="ORF">CURHAP_LOCUS1576</name>
</gene>
<evidence type="ECO:0000313" key="2">
    <source>
        <dbReference type="Proteomes" id="UP000507222"/>
    </source>
</evidence>
<dbReference type="AlphaFoldDB" id="A0A6J5TEQ3"/>
<proteinExistence type="predicted"/>